<keyword evidence="2 3" id="KW-0479">Metal-binding</keyword>
<evidence type="ECO:0000256" key="3">
    <source>
        <dbReference type="PIRSR" id="PIRSR607837-1"/>
    </source>
</evidence>
<dbReference type="Pfam" id="PF05163">
    <property type="entry name" value="DinB"/>
    <property type="match status" value="1"/>
</dbReference>
<dbReference type="SUPFAM" id="SSF109854">
    <property type="entry name" value="DinB/YfiT-like putative metalloenzymes"/>
    <property type="match status" value="1"/>
</dbReference>
<dbReference type="EMBL" id="QPJD01000003">
    <property type="protein sequence ID" value="RCW50351.1"/>
    <property type="molecule type" value="Genomic_DNA"/>
</dbReference>
<evidence type="ECO:0000313" key="4">
    <source>
        <dbReference type="EMBL" id="RCW50351.1"/>
    </source>
</evidence>
<reference evidence="4 5" key="1">
    <citation type="submission" date="2018-07" db="EMBL/GenBank/DDBJ databases">
        <title>Genomic Encyclopedia of Type Strains, Phase III (KMG-III): the genomes of soil and plant-associated and newly described type strains.</title>
        <authorList>
            <person name="Whitman W."/>
        </authorList>
    </citation>
    <scope>NUCLEOTIDE SEQUENCE [LARGE SCALE GENOMIC DNA]</scope>
    <source>
        <strain evidence="4 5">CECT 7506</strain>
    </source>
</reference>
<dbReference type="InterPro" id="IPR034660">
    <property type="entry name" value="DinB/YfiT-like"/>
</dbReference>
<sequence length="156" mass="18703">MRTLFYYNWQIRDEWFQVLEQVPAIDLLRDRHAGVGSILKTIFHIIDVEYSWIRVVKNESDITFQFEDYNDLKSLRNLSEKIRSEIKEFIDNWSNDMECEAVIPSWMDKTFNKGEILRHILVHEIHHIGQLSIWSKELGIKVVSSNFIGRELLERH</sequence>
<proteinExistence type="inferred from homology"/>
<dbReference type="RefSeq" id="WP_114379179.1">
    <property type="nucleotide sequence ID" value="NZ_QPJD01000003.1"/>
</dbReference>
<organism evidence="4 5">
    <name type="scientific">Paenibacillus prosopidis</name>
    <dbReference type="NCBI Taxonomy" id="630520"/>
    <lineage>
        <taxon>Bacteria</taxon>
        <taxon>Bacillati</taxon>
        <taxon>Bacillota</taxon>
        <taxon>Bacilli</taxon>
        <taxon>Bacillales</taxon>
        <taxon>Paenibacillaceae</taxon>
        <taxon>Paenibacillus</taxon>
    </lineage>
</organism>
<feature type="binding site" evidence="3">
    <location>
        <position position="123"/>
    </location>
    <ligand>
        <name>a divalent metal cation</name>
        <dbReference type="ChEBI" id="CHEBI:60240"/>
    </ligand>
</feature>
<gene>
    <name evidence="4" type="ORF">DFP97_103372</name>
</gene>
<dbReference type="GO" id="GO:0046872">
    <property type="term" value="F:metal ion binding"/>
    <property type="evidence" value="ECO:0007669"/>
    <property type="project" value="UniProtKB-KW"/>
</dbReference>
<dbReference type="AlphaFoldDB" id="A0A368W4J3"/>
<evidence type="ECO:0000256" key="1">
    <source>
        <dbReference type="ARBA" id="ARBA00008635"/>
    </source>
</evidence>
<feature type="binding site" evidence="3">
    <location>
        <position position="44"/>
    </location>
    <ligand>
        <name>a divalent metal cation</name>
        <dbReference type="ChEBI" id="CHEBI:60240"/>
    </ligand>
</feature>
<dbReference type="PANTHER" id="PTHR37302">
    <property type="entry name" value="SLR1116 PROTEIN"/>
    <property type="match status" value="1"/>
</dbReference>
<protein>
    <submittedName>
        <fullName evidence="4">Putative damage-inducible protein DinB</fullName>
    </submittedName>
</protein>
<dbReference type="InterPro" id="IPR007837">
    <property type="entry name" value="DinB"/>
</dbReference>
<dbReference type="OrthoDB" id="25666at2"/>
<feature type="binding site" evidence="3">
    <location>
        <position position="127"/>
    </location>
    <ligand>
        <name>a divalent metal cation</name>
        <dbReference type="ChEBI" id="CHEBI:60240"/>
    </ligand>
</feature>
<comment type="similarity">
    <text evidence="1">Belongs to the DinB family.</text>
</comment>
<evidence type="ECO:0000313" key="5">
    <source>
        <dbReference type="Proteomes" id="UP000252415"/>
    </source>
</evidence>
<dbReference type="Gene3D" id="1.20.120.450">
    <property type="entry name" value="dinb family like domain"/>
    <property type="match status" value="1"/>
</dbReference>
<name>A0A368W4J3_9BACL</name>
<dbReference type="PANTHER" id="PTHR37302:SF3">
    <property type="entry name" value="DAMAGE-INDUCIBLE PROTEIN DINB"/>
    <property type="match status" value="1"/>
</dbReference>
<comment type="caution">
    <text evidence="4">The sequence shown here is derived from an EMBL/GenBank/DDBJ whole genome shotgun (WGS) entry which is preliminary data.</text>
</comment>
<keyword evidence="5" id="KW-1185">Reference proteome</keyword>
<evidence type="ECO:0000256" key="2">
    <source>
        <dbReference type="ARBA" id="ARBA00022723"/>
    </source>
</evidence>
<accession>A0A368W4J3</accession>
<dbReference type="Proteomes" id="UP000252415">
    <property type="component" value="Unassembled WGS sequence"/>
</dbReference>